<organism evidence="4 5">
    <name type="scientific">Candidatus Glassbacteria bacterium RIFCSPLOWO2_12_FULL_58_11</name>
    <dbReference type="NCBI Taxonomy" id="1817867"/>
    <lineage>
        <taxon>Bacteria</taxon>
        <taxon>Candidatus Glassiibacteriota</taxon>
    </lineage>
</organism>
<evidence type="ECO:0000259" key="3">
    <source>
        <dbReference type="Pfam" id="PF07593"/>
    </source>
</evidence>
<keyword evidence="2" id="KW-0472">Membrane</keyword>
<dbReference type="InterPro" id="IPR027039">
    <property type="entry name" value="Crtac1"/>
</dbReference>
<accession>A0A1F5Z073</accession>
<comment type="caution">
    <text evidence="4">The sequence shown here is derived from an EMBL/GenBank/DDBJ whole genome shotgun (WGS) entry which is preliminary data.</text>
</comment>
<gene>
    <name evidence="4" type="ORF">A3F83_11475</name>
</gene>
<dbReference type="Pfam" id="PF07593">
    <property type="entry name" value="UnbV_ASPIC"/>
    <property type="match status" value="2"/>
</dbReference>
<dbReference type="GO" id="GO:0005509">
    <property type="term" value="F:calcium ion binding"/>
    <property type="evidence" value="ECO:0007669"/>
    <property type="project" value="InterPro"/>
</dbReference>
<keyword evidence="2" id="KW-1133">Transmembrane helix</keyword>
<dbReference type="SUPFAM" id="SSF49313">
    <property type="entry name" value="Cadherin-like"/>
    <property type="match status" value="1"/>
</dbReference>
<reference evidence="4 5" key="1">
    <citation type="journal article" date="2016" name="Nat. Commun.">
        <title>Thousands of microbial genomes shed light on interconnected biogeochemical processes in an aquifer system.</title>
        <authorList>
            <person name="Anantharaman K."/>
            <person name="Brown C.T."/>
            <person name="Hug L.A."/>
            <person name="Sharon I."/>
            <person name="Castelle C.J."/>
            <person name="Probst A.J."/>
            <person name="Thomas B.C."/>
            <person name="Singh A."/>
            <person name="Wilkins M.J."/>
            <person name="Karaoz U."/>
            <person name="Brodie E.L."/>
            <person name="Williams K.H."/>
            <person name="Hubbard S.S."/>
            <person name="Banfield J.F."/>
        </authorList>
    </citation>
    <scope>NUCLEOTIDE SEQUENCE [LARGE SCALE GENOMIC DNA]</scope>
</reference>
<evidence type="ECO:0000256" key="1">
    <source>
        <dbReference type="ARBA" id="ARBA00022729"/>
    </source>
</evidence>
<evidence type="ECO:0000313" key="4">
    <source>
        <dbReference type="EMBL" id="OGG05859.1"/>
    </source>
</evidence>
<dbReference type="Gene3D" id="2.130.10.130">
    <property type="entry name" value="Integrin alpha, N-terminal"/>
    <property type="match status" value="4"/>
</dbReference>
<name>A0A1F5Z073_9BACT</name>
<dbReference type="InterPro" id="IPR013517">
    <property type="entry name" value="FG-GAP"/>
</dbReference>
<dbReference type="GO" id="GO:0016020">
    <property type="term" value="C:membrane"/>
    <property type="evidence" value="ECO:0007669"/>
    <property type="project" value="InterPro"/>
</dbReference>
<dbReference type="EMBL" id="MFIX01000036">
    <property type="protein sequence ID" value="OGG05859.1"/>
    <property type="molecule type" value="Genomic_DNA"/>
</dbReference>
<dbReference type="InterPro" id="IPR011519">
    <property type="entry name" value="UnbV_ASPIC"/>
</dbReference>
<dbReference type="InterPro" id="IPR018247">
    <property type="entry name" value="EF_Hand_1_Ca_BS"/>
</dbReference>
<dbReference type="PANTHER" id="PTHR16026:SF0">
    <property type="entry name" value="CARTILAGE ACIDIC PROTEIN 1"/>
    <property type="match status" value="1"/>
</dbReference>
<proteinExistence type="predicted"/>
<dbReference type="Gene3D" id="2.60.40.10">
    <property type="entry name" value="Immunoglobulins"/>
    <property type="match status" value="1"/>
</dbReference>
<feature type="domain" description="ASPIC/UnbV" evidence="3">
    <location>
        <begin position="507"/>
        <end position="570"/>
    </location>
</feature>
<keyword evidence="1" id="KW-0732">Signal</keyword>
<dbReference type="SUPFAM" id="SSF69318">
    <property type="entry name" value="Integrin alpha N-terminal domain"/>
    <property type="match status" value="2"/>
</dbReference>
<sequence>MSLIKSYPQNGVRRAAGFSSRLLFAIIALPLGVFAALPQFTSKVPDLAIYEGQLLQITIKATDADHDSLSYSLFQSPTGMTLPDSVISWTPTFSQAGKDTVIYRVIEHPSLLFVADTFEITVLDVGAEDAYTEVTSTVGLGDAGVTNALAWGDFNKDNLVDVFLANAGGAGKLYQAASGGVSFTASSAFSGVSGGSDASSAAWADYDHDGRLDLYVANSGLFGGAVNRLYRNGSSGVFTDVTSATGTGNSGLSLSCSWVDFDRDGDPDIYVVNYGGANELYSNNGNGTFTALGDSAGVDDTGDGVAAAWCDFNLDSRPDLYLVNENGVNHLFRNNGDSTFTDASTTAGVGHTGNGSAAAWGDYDNDGDFDLFLANKDSVQVLYSNNGNSTFTRLGTSSGLSRKGTARSVAWLDFDMDGNLDLLVTFSDSANRLYQNLGDSTFVDVASLVGMNIFGYWSAATWADPANQGVPDVYLGRRDGQNKYFNGRVGGAYLKVRLHGVVSNRTGIGARVKIRAGGKHYSRWVDGGSGSMSEPVALFGLDNAAVVDSLTVFWPCGLRRDTTNVAINSIFTWFETDSLFPDVDSTKVYPDTNLIAGPFVISTKVTDNNSLNSYLWYSTNRGAAYTRVTMTAQGGGKYQGNIPGQASGIRVYYYVIAVDSVGHIRRDPYFAPDSFYSFSVDDSVPFISSVTVLPDTNNTAGPYTVRVRAADDDSLRNLYLVRIIYQQGIQTERDSTVMSLVSSDTLGYDFKADLSGRALGTQISYYVRAVDLAHNYTLSPNAVLDSVLSFKVAQFSARALFDSTIVGKGSGVAVADYDLDGRPDIFLSTLDTTDYLFKGSGDSSFTKVSNTVPGTAKSVTTGGYWGDFNNDRYPDLYLAVLGSNRLLANNRNGTFTDITTKAGVGDAGQSWAASWVDYDNDGRLDLFVVNSDGSDRLYRNNGDSTFTDRASTAGLAGAAGGVACAWADYDRDGYQDVHVVYYGSTSRLYRNLHNGTFSQTTSTAGVAGGTSSVSAVWFDYNNDLLPDLLLVEQAADRLFRSNGNGTFTEIVLSADGLSQQPGGFGAAWTDYDNDGYPDLLVSRGETGKEDRNAVLHGKTAGALENYTFISGITESGEYRGVAWLDYNRDGKPDLLVGNNAGRPRFYRNIVSSSANNWLRVSLLGTRSNAPGIGAEVSVFYAGKAGLRRLGGDAAFTGSSEPVLHFGLGSSSTVDSLVVRWPSGMRQSLSAISANQVLNIVERDTLYPGIVSYDTIPDQFTLAARPVVKAKVRDRDSLTTVVVRYTPSTTDSTITAAMTRDSVRTSGQTYFLYLHYTMPVLTSGATNRWRIKVSDSRGSADSTQLFQYTAGLDTLPPVVQYLSRPDTVLPDTAGPYIFSLRLTDQAGVAQAAFNLQGTTRTGAALVVMRDTTFTNGRSSFDWMIQVPGQSLGASFKYYVSSKDILNRANKPDTFRVRVAPKKGKAKLNNEKVNVSDLLRLAYIILGKVSRPGAIDSLGLDLDGNGSLNAADLALLLALWAQPSSASLLAGLPEGKGPEVRAGLLEQGDRIIFYLDNPAAVPFGLVELGLPEGGQASRLDLIPSTRLQGMVHAEGRTVTGSLLLIFLPGGSGQSLAPGDGELFRVTSAGALPRLEVLTVQFGTSGVT</sequence>
<dbReference type="PROSITE" id="PS00018">
    <property type="entry name" value="EF_HAND_1"/>
    <property type="match status" value="1"/>
</dbReference>
<dbReference type="InterPro" id="IPR028994">
    <property type="entry name" value="Integrin_alpha_N"/>
</dbReference>
<dbReference type="PANTHER" id="PTHR16026">
    <property type="entry name" value="CARTILAGE ACIDIC PROTEIN 1"/>
    <property type="match status" value="1"/>
</dbReference>
<keyword evidence="2" id="KW-0812">Transmembrane</keyword>
<feature type="transmembrane region" description="Helical" evidence="2">
    <location>
        <begin position="21"/>
        <end position="40"/>
    </location>
</feature>
<dbReference type="InterPro" id="IPR013783">
    <property type="entry name" value="Ig-like_fold"/>
</dbReference>
<dbReference type="InterPro" id="IPR015919">
    <property type="entry name" value="Cadherin-like_sf"/>
</dbReference>
<evidence type="ECO:0000256" key="2">
    <source>
        <dbReference type="SAM" id="Phobius"/>
    </source>
</evidence>
<feature type="non-terminal residue" evidence="4">
    <location>
        <position position="1645"/>
    </location>
</feature>
<dbReference type="STRING" id="1817867.A3F83_11475"/>
<feature type="domain" description="ASPIC/UnbV" evidence="3">
    <location>
        <begin position="1171"/>
        <end position="1237"/>
    </location>
</feature>
<dbReference type="Pfam" id="PF13517">
    <property type="entry name" value="FG-GAP_3"/>
    <property type="match status" value="7"/>
</dbReference>
<evidence type="ECO:0000313" key="5">
    <source>
        <dbReference type="Proteomes" id="UP000179129"/>
    </source>
</evidence>
<protein>
    <recommendedName>
        <fullName evidence="3">ASPIC/UnbV domain-containing protein</fullName>
    </recommendedName>
</protein>
<dbReference type="Proteomes" id="UP000179129">
    <property type="component" value="Unassembled WGS sequence"/>
</dbReference>